<dbReference type="EMBL" id="DVOG01000026">
    <property type="protein sequence ID" value="HIV03706.1"/>
    <property type="molecule type" value="Genomic_DNA"/>
</dbReference>
<keyword evidence="1 3" id="KW-0963">Cytoplasm</keyword>
<dbReference type="Gene3D" id="2.40.280.10">
    <property type="match status" value="1"/>
</dbReference>
<dbReference type="GO" id="GO:0005829">
    <property type="term" value="C:cytosol"/>
    <property type="evidence" value="ECO:0007669"/>
    <property type="project" value="TreeGrafter"/>
</dbReference>
<proteinExistence type="inferred from homology"/>
<dbReference type="AlphaFoldDB" id="A0A9D1NJH8"/>
<gene>
    <name evidence="3 4" type="primary">smpB</name>
    <name evidence="4" type="ORF">IAC75_00955</name>
</gene>
<protein>
    <recommendedName>
        <fullName evidence="3">SsrA-binding protein</fullName>
    </recommendedName>
    <alternativeName>
        <fullName evidence="3">Small protein B</fullName>
    </alternativeName>
</protein>
<comment type="function">
    <text evidence="3">Required for rescue of stalled ribosomes mediated by trans-translation. Binds to transfer-messenger RNA (tmRNA), required for stable association of tmRNA with ribosomes. tmRNA and SmpB together mimic tRNA shape, replacing the anticodon stem-loop with SmpB. tmRNA is encoded by the ssrA gene; the 2 termini fold to resemble tRNA(Ala) and it encodes a 'tag peptide', a short internal open reading frame. During trans-translation Ala-aminoacylated tmRNA acts like a tRNA, entering the A-site of stalled ribosomes, displacing the stalled mRNA. The ribosome then switches to translate the ORF on the tmRNA; the nascent peptide is terminated with the 'tag peptide' encoded by the tmRNA and targeted for degradation. The ribosome is freed to recommence translation, which seems to be the essential function of trans-translation.</text>
</comment>
<evidence type="ECO:0000256" key="2">
    <source>
        <dbReference type="ARBA" id="ARBA00022884"/>
    </source>
</evidence>
<evidence type="ECO:0000256" key="3">
    <source>
        <dbReference type="HAMAP-Rule" id="MF_00023"/>
    </source>
</evidence>
<dbReference type="PANTHER" id="PTHR30308">
    <property type="entry name" value="TMRNA-BINDING COMPONENT OF TRANS-TRANSLATION TAGGING COMPLEX"/>
    <property type="match status" value="1"/>
</dbReference>
<dbReference type="InterPro" id="IPR000037">
    <property type="entry name" value="SsrA-bd_prot"/>
</dbReference>
<name>A0A9D1NJH8_9BACT</name>
<dbReference type="Proteomes" id="UP000886812">
    <property type="component" value="Unassembled WGS sequence"/>
</dbReference>
<comment type="subcellular location">
    <subcellularLocation>
        <location evidence="3">Cytoplasm</location>
    </subcellularLocation>
    <text evidence="3">The tmRNA-SmpB complex associates with stalled 70S ribosomes.</text>
</comment>
<dbReference type="InterPro" id="IPR023620">
    <property type="entry name" value="SmpB"/>
</dbReference>
<accession>A0A9D1NJH8</accession>
<keyword evidence="2 3" id="KW-0694">RNA-binding</keyword>
<dbReference type="HAMAP" id="MF_00023">
    <property type="entry name" value="SmpB"/>
    <property type="match status" value="1"/>
</dbReference>
<dbReference type="GO" id="GO:0070929">
    <property type="term" value="P:trans-translation"/>
    <property type="evidence" value="ECO:0007669"/>
    <property type="project" value="UniProtKB-UniRule"/>
</dbReference>
<dbReference type="CDD" id="cd09294">
    <property type="entry name" value="SmpB"/>
    <property type="match status" value="1"/>
</dbReference>
<dbReference type="GO" id="GO:0003723">
    <property type="term" value="F:RNA binding"/>
    <property type="evidence" value="ECO:0007669"/>
    <property type="project" value="UniProtKB-UniRule"/>
</dbReference>
<evidence type="ECO:0000256" key="1">
    <source>
        <dbReference type="ARBA" id="ARBA00022490"/>
    </source>
</evidence>
<dbReference type="PROSITE" id="PS01317">
    <property type="entry name" value="SSRP"/>
    <property type="match status" value="1"/>
</dbReference>
<sequence length="157" mass="18031">MSKKKDNARLAEIRNPKASRDYFLGTRFEAGVALTGTEVKAVRLGRANIADAFVRIDNGSVPILYHAHISEYDFGNTNNHQPYRPRKLLLHAREIRKIVEEIRSGGKTVVPTRLYFRHGLVKAEIAIAQGKKLHDKRNDIKKRDDERYVRRALRSRG</sequence>
<reference evidence="4" key="1">
    <citation type="submission" date="2020-10" db="EMBL/GenBank/DDBJ databases">
        <authorList>
            <person name="Gilroy R."/>
        </authorList>
    </citation>
    <scope>NUCLEOTIDE SEQUENCE</scope>
    <source>
        <strain evidence="4">10669</strain>
    </source>
</reference>
<dbReference type="GO" id="GO:0070930">
    <property type="term" value="P:trans-translation-dependent protein tagging"/>
    <property type="evidence" value="ECO:0007669"/>
    <property type="project" value="TreeGrafter"/>
</dbReference>
<evidence type="ECO:0000313" key="4">
    <source>
        <dbReference type="EMBL" id="HIV03706.1"/>
    </source>
</evidence>
<dbReference type="InterPro" id="IPR020081">
    <property type="entry name" value="SsrA-bd_prot_CS"/>
</dbReference>
<dbReference type="Pfam" id="PF01668">
    <property type="entry name" value="SmpB"/>
    <property type="match status" value="1"/>
</dbReference>
<dbReference type="SUPFAM" id="SSF74982">
    <property type="entry name" value="Small protein B (SmpB)"/>
    <property type="match status" value="1"/>
</dbReference>
<dbReference type="PANTHER" id="PTHR30308:SF2">
    <property type="entry name" value="SSRA-BINDING PROTEIN"/>
    <property type="match status" value="1"/>
</dbReference>
<evidence type="ECO:0000313" key="5">
    <source>
        <dbReference type="Proteomes" id="UP000886812"/>
    </source>
</evidence>
<organism evidence="4 5">
    <name type="scientific">Candidatus Spyradosoma merdigallinarum</name>
    <dbReference type="NCBI Taxonomy" id="2840950"/>
    <lineage>
        <taxon>Bacteria</taxon>
        <taxon>Pseudomonadati</taxon>
        <taxon>Verrucomicrobiota</taxon>
        <taxon>Opitutia</taxon>
        <taxon>Opitutia incertae sedis</taxon>
        <taxon>Candidatus Spyradosoma</taxon>
    </lineage>
</organism>
<dbReference type="NCBIfam" id="TIGR00086">
    <property type="entry name" value="smpB"/>
    <property type="match status" value="1"/>
</dbReference>
<comment type="caution">
    <text evidence="4">The sequence shown here is derived from an EMBL/GenBank/DDBJ whole genome shotgun (WGS) entry which is preliminary data.</text>
</comment>
<reference evidence="4" key="2">
    <citation type="journal article" date="2021" name="PeerJ">
        <title>Extensive microbial diversity within the chicken gut microbiome revealed by metagenomics and culture.</title>
        <authorList>
            <person name="Gilroy R."/>
            <person name="Ravi A."/>
            <person name="Getino M."/>
            <person name="Pursley I."/>
            <person name="Horton D.L."/>
            <person name="Alikhan N.F."/>
            <person name="Baker D."/>
            <person name="Gharbi K."/>
            <person name="Hall N."/>
            <person name="Watson M."/>
            <person name="Adriaenssens E.M."/>
            <person name="Foster-Nyarko E."/>
            <person name="Jarju S."/>
            <person name="Secka A."/>
            <person name="Antonio M."/>
            <person name="Oren A."/>
            <person name="Chaudhuri R.R."/>
            <person name="La Ragione R."/>
            <person name="Hildebrand F."/>
            <person name="Pallen M.J."/>
        </authorList>
    </citation>
    <scope>NUCLEOTIDE SEQUENCE</scope>
    <source>
        <strain evidence="4">10669</strain>
    </source>
</reference>
<comment type="similarity">
    <text evidence="3">Belongs to the SmpB family.</text>
</comment>
<dbReference type="NCBIfam" id="NF003843">
    <property type="entry name" value="PRK05422.1"/>
    <property type="match status" value="1"/>
</dbReference>